<dbReference type="NCBIfam" id="NF005460">
    <property type="entry name" value="PRK07056.1"/>
    <property type="match status" value="1"/>
</dbReference>
<proteinExistence type="predicted"/>
<gene>
    <name evidence="2" type="ORF">VSX56_04750</name>
</gene>
<dbReference type="EMBL" id="JAYWLC010000003">
    <property type="protein sequence ID" value="MER5171078.1"/>
    <property type="molecule type" value="Genomic_DNA"/>
</dbReference>
<name>A0ABV1SDW3_9RHOB</name>
<dbReference type="Proteomes" id="UP001438953">
    <property type="component" value="Unassembled WGS sequence"/>
</dbReference>
<comment type="caution">
    <text evidence="2">The sequence shown here is derived from an EMBL/GenBank/DDBJ whole genome shotgun (WGS) entry which is preliminary data.</text>
</comment>
<reference evidence="2 3" key="2">
    <citation type="submission" date="2024-06" db="EMBL/GenBank/DDBJ databases">
        <title>Thioclava kandeliae sp. nov. from a rhizosphere soil sample of Kandelia candel in a mangrove.</title>
        <authorList>
            <person name="Mu T."/>
        </authorList>
    </citation>
    <scope>NUCLEOTIDE SEQUENCE [LARGE SCALE GENOMIC DNA]</scope>
    <source>
        <strain evidence="2 3">CPCC 100088</strain>
    </source>
</reference>
<dbReference type="Pfam" id="PF01425">
    <property type="entry name" value="Amidase"/>
    <property type="match status" value="1"/>
</dbReference>
<dbReference type="RefSeq" id="WP_350935227.1">
    <property type="nucleotide sequence ID" value="NZ_JAYWLC010000003.1"/>
</dbReference>
<dbReference type="InterPro" id="IPR023631">
    <property type="entry name" value="Amidase_dom"/>
</dbReference>
<sequence>MSLTIAEVTAALESGAVTAQGLLERVAAALDAAGPEAARIYTALDLEGARRAACASDARRAEAATLGPLDGVPISVKCLFDMRGFVTHSGSKVLANAAPAAADADVIKRLRAAGAVIVGHTNMTEFAYSGLGLNPHFGTPRNPAVAPDLPARIPGGSSSGAAASVGAGLAVIGLGTDTGGSCRIPAAFCGLTGFKPTARRIPQEGCYPLSYTLDSIGSIAADVAGVALADAVLVNEPDLGLSVPESIVGLRFGVLRNYVVDGLEPEVSQAWTDALERLRQAGAELVDLELPPIEAIPALNAGGGITGAEAFAVHRERLAEGEADYDPRVAVRIRKAETMTAEDYAAVLAARAAMIVECDALTEGLDAVLLPTVPMLAPELAPLETDEALYGQTNLRALRNPTVANFLDRCALSLPLPQPDGALPVGLTLMGETMDDRRLLGIGTTVEAVLRHLAPAFSGE</sequence>
<evidence type="ECO:0000313" key="2">
    <source>
        <dbReference type="EMBL" id="MER5171078.1"/>
    </source>
</evidence>
<reference evidence="2 3" key="1">
    <citation type="submission" date="2024-01" db="EMBL/GenBank/DDBJ databases">
        <authorList>
            <person name="Deng Y."/>
            <person name="Su J."/>
        </authorList>
    </citation>
    <scope>NUCLEOTIDE SEQUENCE [LARGE SCALE GENOMIC DNA]</scope>
    <source>
        <strain evidence="2 3">CPCC 100088</strain>
    </source>
</reference>
<dbReference type="Gene3D" id="3.90.1300.10">
    <property type="entry name" value="Amidase signature (AS) domain"/>
    <property type="match status" value="1"/>
</dbReference>
<dbReference type="PANTHER" id="PTHR11895:SF176">
    <property type="entry name" value="AMIDASE AMID-RELATED"/>
    <property type="match status" value="1"/>
</dbReference>
<accession>A0ABV1SDW3</accession>
<feature type="domain" description="Amidase" evidence="1">
    <location>
        <begin position="43"/>
        <end position="440"/>
    </location>
</feature>
<dbReference type="PANTHER" id="PTHR11895">
    <property type="entry name" value="TRANSAMIDASE"/>
    <property type="match status" value="1"/>
</dbReference>
<keyword evidence="3" id="KW-1185">Reference proteome</keyword>
<dbReference type="SUPFAM" id="SSF75304">
    <property type="entry name" value="Amidase signature (AS) enzymes"/>
    <property type="match status" value="1"/>
</dbReference>
<evidence type="ECO:0000313" key="3">
    <source>
        <dbReference type="Proteomes" id="UP001438953"/>
    </source>
</evidence>
<protein>
    <submittedName>
        <fullName evidence="2">Amidase</fullName>
    </submittedName>
</protein>
<organism evidence="2 3">
    <name type="scientific">Thioclava kandeliae</name>
    <dbReference type="NCBI Taxonomy" id="3070818"/>
    <lineage>
        <taxon>Bacteria</taxon>
        <taxon>Pseudomonadati</taxon>
        <taxon>Pseudomonadota</taxon>
        <taxon>Alphaproteobacteria</taxon>
        <taxon>Rhodobacterales</taxon>
        <taxon>Paracoccaceae</taxon>
        <taxon>Thioclava</taxon>
    </lineage>
</organism>
<dbReference type="InterPro" id="IPR000120">
    <property type="entry name" value="Amidase"/>
</dbReference>
<evidence type="ECO:0000259" key="1">
    <source>
        <dbReference type="Pfam" id="PF01425"/>
    </source>
</evidence>
<dbReference type="InterPro" id="IPR036928">
    <property type="entry name" value="AS_sf"/>
</dbReference>